<dbReference type="Gene3D" id="3.40.50.2000">
    <property type="entry name" value="Glycogen Phosphorylase B"/>
    <property type="match status" value="2"/>
</dbReference>
<comment type="caution">
    <text evidence="3">The sequence shown here is derived from an EMBL/GenBank/DDBJ whole genome shotgun (WGS) entry which is preliminary data.</text>
</comment>
<dbReference type="EC" id="2.4.-.-" evidence="3"/>
<organism evidence="3 4">
    <name type="scientific">Campylobacter anatolicus</name>
    <dbReference type="NCBI Taxonomy" id="2829105"/>
    <lineage>
        <taxon>Bacteria</taxon>
        <taxon>Pseudomonadati</taxon>
        <taxon>Campylobacterota</taxon>
        <taxon>Epsilonproteobacteria</taxon>
        <taxon>Campylobacterales</taxon>
        <taxon>Campylobacteraceae</taxon>
        <taxon>Campylobacter</taxon>
    </lineage>
</organism>
<sequence length="324" mass="36894">MIIALFSCSSIFGGVEKIIVDSANELSKSEDVLVIVPNACSFRKKFDKKVQIYEYRGLDKRYNPFLYLEIAKILRNFKVQILHTHGAKATQMGFLLSKFMSFTLVATKHNNRKGKIFNRVKNIISVSKAVAKTINHESKTIYFGINPKTIIQNLPDKFCITAVGRLDKIKGFDLLIKSVAELKFDFILRIVGAGSEQKNLKALINSLNLNSKVKMLGFRDDIDELLATSHLQVISSHFEGMPINLIEGIFYSPIIISTNVGGIGEILDKNFLITHENMSEKITEIYNNYNIKKAEFINAHDKFKEILTLENYILNLKQYYKDIL</sequence>
<reference evidence="3 4" key="1">
    <citation type="submission" date="2021-04" db="EMBL/GenBank/DDBJ databases">
        <title>Molecular and phenotypic characterization and identification of bacterial isolates recovered from the Anatolian ground squirrels (Spermophilus xanthoprymnus) and which have the potential to form a new species in the Campylobacter genus.</title>
        <authorList>
            <person name="Aydin F."/>
            <person name="Abay S."/>
            <person name="Kayman T."/>
            <person name="Karakaya E."/>
            <person name="Mustak H.K."/>
            <person name="Mustak I.B."/>
            <person name="Bilgin N."/>
            <person name="Duzler A."/>
            <person name="Sahin O."/>
            <person name="Guran O."/>
            <person name="Saticioglu I.B."/>
        </authorList>
    </citation>
    <scope>NUCLEOTIDE SEQUENCE [LARGE SCALE GENOMIC DNA]</scope>
    <source>
        <strain evidence="4">faydin-G24</strain>
    </source>
</reference>
<evidence type="ECO:0000259" key="1">
    <source>
        <dbReference type="Pfam" id="PF00534"/>
    </source>
</evidence>
<dbReference type="SUPFAM" id="SSF53756">
    <property type="entry name" value="UDP-Glycosyltransferase/glycogen phosphorylase"/>
    <property type="match status" value="1"/>
</dbReference>
<dbReference type="PANTHER" id="PTHR45871:SF1">
    <property type="entry name" value="PHOSPHATIDYLINOSITOL N-ACETYLGLUCOSAMINYLTRANSFERASE SUBUNIT A"/>
    <property type="match status" value="1"/>
</dbReference>
<evidence type="ECO:0000313" key="4">
    <source>
        <dbReference type="Proteomes" id="UP000682951"/>
    </source>
</evidence>
<dbReference type="PANTHER" id="PTHR45871">
    <property type="entry name" value="N-ACETYLGLUCOSAMINYL-PHOSPHATIDYLINOSITOL BIOSYNTHETIC PROTEIN"/>
    <property type="match status" value="1"/>
</dbReference>
<dbReference type="InterPro" id="IPR001296">
    <property type="entry name" value="Glyco_trans_1"/>
</dbReference>
<keyword evidence="4" id="KW-1185">Reference proteome</keyword>
<keyword evidence="3" id="KW-0328">Glycosyltransferase</keyword>
<dbReference type="Proteomes" id="UP000682951">
    <property type="component" value="Unassembled WGS sequence"/>
</dbReference>
<dbReference type="Pfam" id="PF13439">
    <property type="entry name" value="Glyco_transf_4"/>
    <property type="match status" value="1"/>
</dbReference>
<dbReference type="Pfam" id="PF00534">
    <property type="entry name" value="Glycos_transf_1"/>
    <property type="match status" value="1"/>
</dbReference>
<dbReference type="GO" id="GO:0016757">
    <property type="term" value="F:glycosyltransferase activity"/>
    <property type="evidence" value="ECO:0007669"/>
    <property type="project" value="UniProtKB-KW"/>
</dbReference>
<proteinExistence type="predicted"/>
<dbReference type="EMBL" id="JAGSSW010000002">
    <property type="protein sequence ID" value="MBR8463425.1"/>
    <property type="molecule type" value="Genomic_DNA"/>
</dbReference>
<evidence type="ECO:0000259" key="2">
    <source>
        <dbReference type="Pfam" id="PF13439"/>
    </source>
</evidence>
<accession>A0ABS5HGR8</accession>
<keyword evidence="3" id="KW-0808">Transferase</keyword>
<protein>
    <submittedName>
        <fullName evidence="3">Glycosyltransferase</fullName>
        <ecNumber evidence="3">2.4.-.-</ecNumber>
    </submittedName>
</protein>
<feature type="domain" description="Glycosyl transferase family 1" evidence="1">
    <location>
        <begin position="156"/>
        <end position="297"/>
    </location>
</feature>
<evidence type="ECO:0000313" key="3">
    <source>
        <dbReference type="EMBL" id="MBR8463425.1"/>
    </source>
</evidence>
<name>A0ABS5HGR8_9BACT</name>
<dbReference type="RefSeq" id="WP_212141593.1">
    <property type="nucleotide sequence ID" value="NZ_JAGSSW010000002.1"/>
</dbReference>
<feature type="domain" description="Glycosyltransferase subfamily 4-like N-terminal" evidence="2">
    <location>
        <begin position="12"/>
        <end position="136"/>
    </location>
</feature>
<dbReference type="InterPro" id="IPR028098">
    <property type="entry name" value="Glyco_trans_4-like_N"/>
</dbReference>
<gene>
    <name evidence="3" type="ORF">KDD93_02425</name>
</gene>